<dbReference type="GO" id="GO:0043161">
    <property type="term" value="P:proteasome-mediated ubiquitin-dependent protein catabolic process"/>
    <property type="evidence" value="ECO:0007669"/>
    <property type="project" value="TreeGrafter"/>
</dbReference>
<dbReference type="InterPro" id="IPR036047">
    <property type="entry name" value="F-box-like_dom_sf"/>
</dbReference>
<dbReference type="InterPro" id="IPR001810">
    <property type="entry name" value="F-box_dom"/>
</dbReference>
<keyword evidence="4" id="KW-1185">Reference proteome</keyword>
<feature type="region of interest" description="Disordered" evidence="1">
    <location>
        <begin position="1"/>
        <end position="73"/>
    </location>
</feature>
<dbReference type="Proteomes" id="UP000027002">
    <property type="component" value="Chromosome 4"/>
</dbReference>
<dbReference type="EMBL" id="CP072756">
    <property type="protein sequence ID" value="QUC20689.1"/>
    <property type="molecule type" value="Genomic_DNA"/>
</dbReference>
<dbReference type="RefSeq" id="XP_042998362.1">
    <property type="nucleotide sequence ID" value="XM_043142428.1"/>
</dbReference>
<evidence type="ECO:0000313" key="4">
    <source>
        <dbReference type="Proteomes" id="UP000027002"/>
    </source>
</evidence>
<feature type="compositionally biased region" description="Low complexity" evidence="1">
    <location>
        <begin position="759"/>
        <end position="776"/>
    </location>
</feature>
<feature type="region of interest" description="Disordered" evidence="1">
    <location>
        <begin position="539"/>
        <end position="564"/>
    </location>
</feature>
<dbReference type="GO" id="GO:0005829">
    <property type="term" value="C:cytosol"/>
    <property type="evidence" value="ECO:0007669"/>
    <property type="project" value="TreeGrafter"/>
</dbReference>
<dbReference type="SMART" id="SM00726">
    <property type="entry name" value="UIM"/>
    <property type="match status" value="2"/>
</dbReference>
<dbReference type="GeneID" id="66065708"/>
<dbReference type="SUPFAM" id="SSF81383">
    <property type="entry name" value="F-box domain"/>
    <property type="match status" value="1"/>
</dbReference>
<dbReference type="OrthoDB" id="2095648at2759"/>
<dbReference type="GO" id="GO:0031593">
    <property type="term" value="F:polyubiquitin modification-dependent protein binding"/>
    <property type="evidence" value="ECO:0007669"/>
    <property type="project" value="TreeGrafter"/>
</dbReference>
<feature type="compositionally biased region" description="Polar residues" evidence="1">
    <location>
        <begin position="1"/>
        <end position="21"/>
    </location>
</feature>
<feature type="region of interest" description="Disordered" evidence="1">
    <location>
        <begin position="1006"/>
        <end position="1063"/>
    </location>
</feature>
<reference evidence="3" key="1">
    <citation type="submission" date="2020-03" db="EMBL/GenBank/DDBJ databases">
        <title>A mixture of massive structural variations and highly conserved coding sequences in Ustilaginoidea virens genome.</title>
        <authorList>
            <person name="Zhang K."/>
            <person name="Zhao Z."/>
            <person name="Zhang Z."/>
            <person name="Li Y."/>
            <person name="Hsiang T."/>
            <person name="Sun W."/>
        </authorList>
    </citation>
    <scope>NUCLEOTIDE SEQUENCE</scope>
    <source>
        <strain evidence="3">UV-8b</strain>
    </source>
</reference>
<dbReference type="GO" id="GO:0005634">
    <property type="term" value="C:nucleus"/>
    <property type="evidence" value="ECO:0007669"/>
    <property type="project" value="TreeGrafter"/>
</dbReference>
<dbReference type="Gene3D" id="2.130.10.10">
    <property type="entry name" value="YVTN repeat-like/Quinoprotein amine dehydrogenase"/>
    <property type="match status" value="1"/>
</dbReference>
<dbReference type="InterPro" id="IPR011047">
    <property type="entry name" value="Quinoprotein_ADH-like_sf"/>
</dbReference>
<evidence type="ECO:0000259" key="2">
    <source>
        <dbReference type="PROSITE" id="PS50181"/>
    </source>
</evidence>
<evidence type="ECO:0000256" key="1">
    <source>
        <dbReference type="SAM" id="MobiDB-lite"/>
    </source>
</evidence>
<dbReference type="KEGG" id="uvi:66065708"/>
<dbReference type="AlphaFoldDB" id="A0A8E5HS83"/>
<dbReference type="CDD" id="cd09917">
    <property type="entry name" value="F-box_SF"/>
    <property type="match status" value="1"/>
</dbReference>
<feature type="compositionally biased region" description="Basic and acidic residues" evidence="1">
    <location>
        <begin position="539"/>
        <end position="550"/>
    </location>
</feature>
<feature type="domain" description="F-box" evidence="2">
    <location>
        <begin position="131"/>
        <end position="177"/>
    </location>
</feature>
<sequence length="1202" mass="128801">MQRVPSASSEQLDQKTDTIVPSSSFSSSHHGLLQHELSGNLRVQPTEPTNRSRCASPSSARHERRESLDEVNADQLDNRLRRLSLQVEHGAVNRRPAAGQRVSDYENALTPPSTWQALGFKVVRRSGSSAGIQLTDFPNEILTLVLSHLHPDSHAAVALVSKRLYALVTTPHAWRMAFMRHFPGHTCLDSKSANRADLWAETRSDVVRSDVRHFARLTALATWRSEYLLRTRLLRSLARGKPEANAGGIGSAGGAPAKPTKSRSAVLTYNSKLPWLVTSVHAVFSNGKKPPRAVQGAGNVGMATMSDPTTGRIEKWGLEDPFSSAQLQEVVPNLVPYGLGQGPAAAPNVMDVSQPYGIIAGEGFPGGRAYFRAVNESCGRYLGSDTGAVDGYPDVPKIPAMSESVCSVWIAKSSAVPAVTQSMFGMLTGSALGVVTAYANGGEQPNGPRYANGDMTARWVLSPGVPIISLKVDDNYSPKRKSSSRVWAVALNALGEVYYLTSTPLVTLNRGNGDQVARNAWLAGRTAYWHLVESTRRRPRPDELDKRDVRGAYTPPRSPSNDMHLSKDQLVAEAREIEKFLLHKPCHFRKVCEGWDMRRRIEVDFASDDGQGAGESIFVIDCGLADKSPARVLRYSRFNAAPHTQQQQQQRQTNGSPSPEADVATFAESRPSLFGPAESPLAIDCQTPQPPLPPTRLPPPTLPAGLAAGVASSPHEWGCTVFDLKGFQPAANVTASCLDCSSQSLLTLSEDALEGAKVSPPGTVAATSTPVAASPGGKSEQVAAEVPGRRARFLVIGTDTGVVTVWNAREQPRHGSVEPVRILQTVSPGISCVAASALYLVHGGSDGLAQAWDPLASTLEPIRTLNARSNGRVPRHMVAMNPTLGQGSYSAVGAIFLDPDATVLRGILSFGALMRYWTYSSAGHPTGRKRRAHHSDIHGRIASRRLGGTVSGYIAAEEAELRRENEARAREQTHLRKRFGLGALGDLSEEEALRYAQMVSEEAYLQEEQRRAASDSAADSSLDTASSLGEETATAESESPDRSVVVNAGPSPAAANPRREKDEYGDFEQQILQAIRLSLLEAVNEVGPSPRANNAGELDYSIKVECKRGRRGKPSASPGRLPASTNRTAMDGSAAAGSMAQAPPAAATAEDEHLALALSLSKQDQAVGAKGGAGADVTVEEDDEFPPLATEAAGKGKRAQRW</sequence>
<feature type="region of interest" description="Disordered" evidence="1">
    <location>
        <begin position="641"/>
        <end position="663"/>
    </location>
</feature>
<feature type="region of interest" description="Disordered" evidence="1">
    <location>
        <begin position="677"/>
        <end position="697"/>
    </location>
</feature>
<dbReference type="PROSITE" id="PS50181">
    <property type="entry name" value="FBOX"/>
    <property type="match status" value="1"/>
</dbReference>
<organism evidence="3 4">
    <name type="scientific">Ustilaginoidea virens</name>
    <name type="common">Rice false smut fungus</name>
    <name type="synonym">Villosiclava virens</name>
    <dbReference type="NCBI Taxonomy" id="1159556"/>
    <lineage>
        <taxon>Eukaryota</taxon>
        <taxon>Fungi</taxon>
        <taxon>Dikarya</taxon>
        <taxon>Ascomycota</taxon>
        <taxon>Pezizomycotina</taxon>
        <taxon>Sordariomycetes</taxon>
        <taxon>Hypocreomycetidae</taxon>
        <taxon>Hypocreales</taxon>
        <taxon>Clavicipitaceae</taxon>
        <taxon>Ustilaginoidea</taxon>
    </lineage>
</organism>
<feature type="region of interest" description="Disordered" evidence="1">
    <location>
        <begin position="1165"/>
        <end position="1202"/>
    </location>
</feature>
<dbReference type="InterPro" id="IPR027040">
    <property type="entry name" value="PSMD4"/>
</dbReference>
<dbReference type="InterPro" id="IPR003903">
    <property type="entry name" value="UIM_dom"/>
</dbReference>
<dbReference type="Gene3D" id="1.20.1280.50">
    <property type="match status" value="1"/>
</dbReference>
<dbReference type="InterPro" id="IPR015943">
    <property type="entry name" value="WD40/YVTN_repeat-like_dom_sf"/>
</dbReference>
<name>A0A8E5HS83_USTVR</name>
<dbReference type="Pfam" id="PF12937">
    <property type="entry name" value="F-box-like"/>
    <property type="match status" value="1"/>
</dbReference>
<dbReference type="GO" id="GO:0008540">
    <property type="term" value="C:proteasome regulatory particle, base subcomplex"/>
    <property type="evidence" value="ECO:0007669"/>
    <property type="project" value="TreeGrafter"/>
</dbReference>
<accession>A0A8E5HS83</accession>
<dbReference type="PANTHER" id="PTHR10223:SF2">
    <property type="entry name" value="F-BOX AND WD DOMAIN PROTEIN (AFU_ORTHOLOGUE AFUA_6G11400)"/>
    <property type="match status" value="1"/>
</dbReference>
<proteinExistence type="predicted"/>
<dbReference type="SUPFAM" id="SSF50998">
    <property type="entry name" value="Quinoprotein alcohol dehydrogenase-like"/>
    <property type="match status" value="1"/>
</dbReference>
<feature type="compositionally biased region" description="Pro residues" evidence="1">
    <location>
        <begin position="688"/>
        <end position="697"/>
    </location>
</feature>
<protein>
    <recommendedName>
        <fullName evidence="2">F-box domain-containing protein</fullName>
    </recommendedName>
</protein>
<feature type="region of interest" description="Disordered" evidence="1">
    <location>
        <begin position="1109"/>
        <end position="1151"/>
    </location>
</feature>
<feature type="compositionally biased region" description="Low complexity" evidence="1">
    <location>
        <begin position="1128"/>
        <end position="1148"/>
    </location>
</feature>
<evidence type="ECO:0000313" key="3">
    <source>
        <dbReference type="EMBL" id="QUC20689.1"/>
    </source>
</evidence>
<feature type="region of interest" description="Disordered" evidence="1">
    <location>
        <begin position="242"/>
        <end position="261"/>
    </location>
</feature>
<gene>
    <name evidence="3" type="ORF">UV8b_04930</name>
</gene>
<feature type="compositionally biased region" description="Low complexity" evidence="1">
    <location>
        <begin position="1014"/>
        <end position="1028"/>
    </location>
</feature>
<feature type="compositionally biased region" description="Polar residues" evidence="1">
    <location>
        <begin position="41"/>
        <end position="59"/>
    </location>
</feature>
<feature type="region of interest" description="Disordered" evidence="1">
    <location>
        <begin position="758"/>
        <end position="780"/>
    </location>
</feature>
<dbReference type="PANTHER" id="PTHR10223">
    <property type="entry name" value="26S PROTEASOME NON-ATPASE REGULATORY SUBUNIT 4"/>
    <property type="match status" value="1"/>
</dbReference>